<dbReference type="InterPro" id="IPR018247">
    <property type="entry name" value="EF_Hand_1_Ca_BS"/>
</dbReference>
<evidence type="ECO:0000259" key="4">
    <source>
        <dbReference type="PROSITE" id="PS50031"/>
    </source>
</evidence>
<dbReference type="PANTHER" id="PTHR11216">
    <property type="entry name" value="EH DOMAIN"/>
    <property type="match status" value="1"/>
</dbReference>
<proteinExistence type="predicted"/>
<feature type="region of interest" description="Disordered" evidence="3">
    <location>
        <begin position="383"/>
        <end position="427"/>
    </location>
</feature>
<dbReference type="SMART" id="SM00027">
    <property type="entry name" value="EH"/>
    <property type="match status" value="2"/>
</dbReference>
<dbReference type="CDD" id="cd00052">
    <property type="entry name" value="EH"/>
    <property type="match status" value="2"/>
</dbReference>
<feature type="compositionally biased region" description="Polar residues" evidence="3">
    <location>
        <begin position="414"/>
        <end position="427"/>
    </location>
</feature>
<feature type="region of interest" description="Disordered" evidence="3">
    <location>
        <begin position="245"/>
        <end position="264"/>
    </location>
</feature>
<evidence type="ECO:0000313" key="7">
    <source>
        <dbReference type="WBParaSite" id="Gr19_v10_g13481.t1"/>
    </source>
</evidence>
<evidence type="ECO:0000256" key="2">
    <source>
        <dbReference type="SAM" id="Coils"/>
    </source>
</evidence>
<feature type="compositionally biased region" description="Basic and acidic residues" evidence="3">
    <location>
        <begin position="634"/>
        <end position="643"/>
    </location>
</feature>
<dbReference type="Proteomes" id="UP000887572">
    <property type="component" value="Unplaced"/>
</dbReference>
<feature type="compositionally biased region" description="Polar residues" evidence="3">
    <location>
        <begin position="246"/>
        <end position="256"/>
    </location>
</feature>
<name>A0A914H2B3_GLORO</name>
<dbReference type="InterPro" id="IPR011992">
    <property type="entry name" value="EF-hand-dom_pair"/>
</dbReference>
<feature type="compositionally biased region" description="Pro residues" evidence="3">
    <location>
        <begin position="113"/>
        <end position="127"/>
    </location>
</feature>
<feature type="domain" description="EH" evidence="4">
    <location>
        <begin position="303"/>
        <end position="368"/>
    </location>
</feature>
<dbReference type="WBParaSite" id="Gr19_v10_g13481.t1">
    <property type="protein sequence ID" value="Gr19_v10_g13481.t1"/>
    <property type="gene ID" value="Gr19_v10_g13481"/>
</dbReference>
<reference evidence="7" key="1">
    <citation type="submission" date="2022-11" db="UniProtKB">
        <authorList>
            <consortium name="WormBaseParasite"/>
        </authorList>
    </citation>
    <scope>IDENTIFICATION</scope>
</reference>
<dbReference type="InterPro" id="IPR002048">
    <property type="entry name" value="EF_hand_dom"/>
</dbReference>
<organism evidence="6 7">
    <name type="scientific">Globodera rostochiensis</name>
    <name type="common">Golden nematode worm</name>
    <name type="synonym">Heterodera rostochiensis</name>
    <dbReference type="NCBI Taxonomy" id="31243"/>
    <lineage>
        <taxon>Eukaryota</taxon>
        <taxon>Metazoa</taxon>
        <taxon>Ecdysozoa</taxon>
        <taxon>Nematoda</taxon>
        <taxon>Chromadorea</taxon>
        <taxon>Rhabditida</taxon>
        <taxon>Tylenchina</taxon>
        <taxon>Tylenchomorpha</taxon>
        <taxon>Tylenchoidea</taxon>
        <taxon>Heteroderidae</taxon>
        <taxon>Heteroderinae</taxon>
        <taxon>Globodera</taxon>
    </lineage>
</organism>
<protein>
    <submittedName>
        <fullName evidence="7">Epidermal growth factor receptor substrate 15-like 1</fullName>
    </submittedName>
</protein>
<evidence type="ECO:0000256" key="1">
    <source>
        <dbReference type="ARBA" id="ARBA00022837"/>
    </source>
</evidence>
<dbReference type="GO" id="GO:0030132">
    <property type="term" value="C:clathrin coat of coated pit"/>
    <property type="evidence" value="ECO:0007669"/>
    <property type="project" value="TreeGrafter"/>
</dbReference>
<feature type="compositionally biased region" description="Pro residues" evidence="3">
    <location>
        <begin position="280"/>
        <end position="300"/>
    </location>
</feature>
<dbReference type="GO" id="GO:0045296">
    <property type="term" value="F:cadherin binding"/>
    <property type="evidence" value="ECO:0007669"/>
    <property type="project" value="TreeGrafter"/>
</dbReference>
<dbReference type="SMART" id="SM00054">
    <property type="entry name" value="EFh"/>
    <property type="match status" value="3"/>
</dbReference>
<feature type="region of interest" description="Disordered" evidence="3">
    <location>
        <begin position="112"/>
        <end position="141"/>
    </location>
</feature>
<sequence>MSSSPSEELCAPYNDFYEKLFRQLNPSGGAEIDAASIAAFLKTARGVNVAQLSQIWEIASDLSGYKNRSVLNRLGVFMCFKLVAAIQQGFPLAPSVLDVSLSAVPQFECLSLPTPPPQPPAPPPAPTKSPSIASELAGGGVESSWPIGVEEQRKYEAIFDSLGPVGGKLSGDQCKPVLLNSQLPKALLAKMWDLADMDSDGFLDRPEFCVALHLVYKALQNEPILDQLPQALIPPSKRGIVRRMSTRSVDPTTHSSHAPPLSWSSRASSVASLNIQFGPPTSPPTRPPRPASRAVSPPPNIDDLGRYESEFTRLDSDRDGFIGGGDVRDVFLRSGLPQLVLARIWARVDVAKTGKLGLEQYAKCVELIRECQVEQSSATNAEYQAQGAASGDGGTPSSPPLLAASSGLARRDSQISNATNNSSTGAKAVTEIQQGRRQAEQDLFQAEADMKVKNSEIRNLEIELLTLNATVKQLMNQRVEANKRLNDLDTKIVRLEVMAVDNQERLEEDEERLAKTKTDIQKAKGNSPAEEELLAQLRIEVQARRELREVTNVRLKEQNAKFEGFVDELTQLERGMAKNEEECAHLRTDMAEMERILAGVEKGDDAAKKELLERTFFQLNGTDGGGGRSSSRTDSAEFARHPSSDPFGGENGDDPFGAKLSGSVGDDGKFANFANFSAFS</sequence>
<keyword evidence="2" id="KW-0175">Coiled coil</keyword>
<dbReference type="PROSITE" id="PS50222">
    <property type="entry name" value="EF_HAND_2"/>
    <property type="match status" value="2"/>
</dbReference>
<feature type="region of interest" description="Disordered" evidence="3">
    <location>
        <begin position="508"/>
        <end position="527"/>
    </location>
</feature>
<accession>A0A914H2B3</accession>
<dbReference type="Gene3D" id="1.10.238.10">
    <property type="entry name" value="EF-hand"/>
    <property type="match status" value="3"/>
</dbReference>
<keyword evidence="1" id="KW-0106">Calcium</keyword>
<feature type="region of interest" description="Disordered" evidence="3">
    <location>
        <begin position="274"/>
        <end position="306"/>
    </location>
</feature>
<feature type="domain" description="EF-hand" evidence="5">
    <location>
        <begin position="302"/>
        <end position="337"/>
    </location>
</feature>
<dbReference type="PANTHER" id="PTHR11216:SF174">
    <property type="entry name" value="GH06923P"/>
    <property type="match status" value="1"/>
</dbReference>
<feature type="coiled-coil region" evidence="2">
    <location>
        <begin position="569"/>
        <end position="596"/>
    </location>
</feature>
<feature type="region of interest" description="Disordered" evidence="3">
    <location>
        <begin position="618"/>
        <end position="668"/>
    </location>
</feature>
<feature type="domain" description="EH" evidence="4">
    <location>
        <begin position="151"/>
        <end position="239"/>
    </location>
</feature>
<dbReference type="GO" id="GO:0005509">
    <property type="term" value="F:calcium ion binding"/>
    <property type="evidence" value="ECO:0007669"/>
    <property type="project" value="InterPro"/>
</dbReference>
<dbReference type="PROSITE" id="PS00018">
    <property type="entry name" value="EF_HAND_1"/>
    <property type="match status" value="2"/>
</dbReference>
<evidence type="ECO:0000256" key="3">
    <source>
        <dbReference type="SAM" id="MobiDB-lite"/>
    </source>
</evidence>
<dbReference type="SUPFAM" id="SSF47473">
    <property type="entry name" value="EF-hand"/>
    <property type="match status" value="2"/>
</dbReference>
<evidence type="ECO:0000259" key="5">
    <source>
        <dbReference type="PROSITE" id="PS50222"/>
    </source>
</evidence>
<dbReference type="InterPro" id="IPR000261">
    <property type="entry name" value="EH_dom"/>
</dbReference>
<dbReference type="PROSITE" id="PS50031">
    <property type="entry name" value="EH"/>
    <property type="match status" value="2"/>
</dbReference>
<dbReference type="GO" id="GO:0016197">
    <property type="term" value="P:endosomal transport"/>
    <property type="evidence" value="ECO:0007669"/>
    <property type="project" value="TreeGrafter"/>
</dbReference>
<keyword evidence="6" id="KW-1185">Reference proteome</keyword>
<evidence type="ECO:0000313" key="6">
    <source>
        <dbReference type="Proteomes" id="UP000887572"/>
    </source>
</evidence>
<feature type="compositionally biased region" description="Basic and acidic residues" evidence="3">
    <location>
        <begin position="512"/>
        <end position="522"/>
    </location>
</feature>
<feature type="domain" description="EF-hand" evidence="5">
    <location>
        <begin position="183"/>
        <end position="218"/>
    </location>
</feature>
<dbReference type="AlphaFoldDB" id="A0A914H2B3"/>
<dbReference type="GO" id="GO:0006897">
    <property type="term" value="P:endocytosis"/>
    <property type="evidence" value="ECO:0007669"/>
    <property type="project" value="TreeGrafter"/>
</dbReference>
<dbReference type="Pfam" id="PF12763">
    <property type="entry name" value="EH"/>
    <property type="match status" value="2"/>
</dbReference>